<dbReference type="AlphaFoldDB" id="A0A9N7BFI7"/>
<geneLocation type="plasmid" evidence="3">
    <name>prra2</name>
</geneLocation>
<evidence type="ECO:0000313" key="3">
    <source>
        <dbReference type="Proteomes" id="UP000077462"/>
    </source>
</evidence>
<sequence length="276" mass="29978">MISNSSYKMNLIRKTVRKANILLHALLILALLQSTSAYAGIETLMKSVMPSGTLSNNSRAALIKDQLGGHLVGGSMIVKTPGIDDISLGHFTPPTCKLGGLPCNAHFDLRMGAFSYISSKEMMESMKQMAQNASVYGGIMLVKTMCPQCENLMTWMEGVGRNVSDILNVNCERMMAPITGTMDKLAKSAEAKRQADLYLSGNSKDSAEIVQRAKKDSDTDPAENNPELRTQLGENFNLVWKALSKTTSQTGTTELKELLMSISGTIVIQKGLPPKN</sequence>
<keyword evidence="2" id="KW-0614">Plasmid</keyword>
<evidence type="ECO:0000313" key="2">
    <source>
        <dbReference type="EMBL" id="AJQ52508.1"/>
    </source>
</evidence>
<dbReference type="Pfam" id="PF06122">
    <property type="entry name" value="TraH"/>
    <property type="match status" value="1"/>
</dbReference>
<feature type="compositionally biased region" description="Basic and acidic residues" evidence="1">
    <location>
        <begin position="208"/>
        <end position="218"/>
    </location>
</feature>
<evidence type="ECO:0000256" key="1">
    <source>
        <dbReference type="SAM" id="MobiDB-lite"/>
    </source>
</evidence>
<protein>
    <submittedName>
        <fullName evidence="2">Uncharacterized protein</fullName>
    </submittedName>
</protein>
<proteinExistence type="predicted"/>
<dbReference type="Proteomes" id="UP000077462">
    <property type="component" value="Plasmid pRra2"/>
</dbReference>
<organism evidence="2 3">
    <name type="scientific">Rickettsia conorii subsp. raoultii</name>
    <dbReference type="NCBI Taxonomy" id="369822"/>
    <lineage>
        <taxon>Bacteria</taxon>
        <taxon>Pseudomonadati</taxon>
        <taxon>Pseudomonadota</taxon>
        <taxon>Alphaproteobacteria</taxon>
        <taxon>Rickettsiales</taxon>
        <taxon>Rickettsiaceae</taxon>
        <taxon>Rickettsieae</taxon>
        <taxon>Rickettsia</taxon>
        <taxon>spotted fever group</taxon>
    </lineage>
</organism>
<accession>A0A9N7BFI7</accession>
<feature type="region of interest" description="Disordered" evidence="1">
    <location>
        <begin position="208"/>
        <end position="230"/>
    </location>
</feature>
<dbReference type="InterPro" id="IPR010927">
    <property type="entry name" value="T4SS_TraH"/>
</dbReference>
<dbReference type="EMBL" id="CP010971">
    <property type="protein sequence ID" value="AJQ52508.1"/>
    <property type="molecule type" value="Genomic_DNA"/>
</dbReference>
<gene>
    <name evidence="2" type="ORF">UQ52_07745</name>
</gene>
<name>A0A9N7BFI7_RICCR</name>
<reference evidence="2 3" key="1">
    <citation type="journal article" date="2016" name="Genome Announc.">
        <title>Genome Sequence of the Tick-Borne Pathogen Rickettsia raoultii.</title>
        <authorList>
            <person name="El Karkouri K."/>
            <person name="Mediannikov O."/>
            <person name="Robert C."/>
            <person name="Raoult D."/>
            <person name="Fournier P.E."/>
        </authorList>
    </citation>
    <scope>NUCLEOTIDE SEQUENCE [LARGE SCALE GENOMIC DNA]</scope>
    <source>
        <strain evidence="2 3">Khabarovsk</strain>
    </source>
</reference>